<reference evidence="2 3" key="1">
    <citation type="submission" date="2016-11" db="EMBL/GenBank/DDBJ databases">
        <title>Study of marine rhodopsin-containing bacteria.</title>
        <authorList>
            <person name="Yoshizawa S."/>
            <person name="Kumagai Y."/>
            <person name="Kogure K."/>
        </authorList>
    </citation>
    <scope>NUCLEOTIDE SEQUENCE [LARGE SCALE GENOMIC DNA]</scope>
    <source>
        <strain evidence="2 3">SAORIC-28</strain>
    </source>
</reference>
<protein>
    <submittedName>
        <fullName evidence="2">Clp protease ClpS</fullName>
    </submittedName>
</protein>
<feature type="domain" description="Adaptor protein ClpS core" evidence="1">
    <location>
        <begin position="30"/>
        <end position="82"/>
    </location>
</feature>
<dbReference type="SUPFAM" id="SSF54736">
    <property type="entry name" value="ClpS-like"/>
    <property type="match status" value="1"/>
</dbReference>
<dbReference type="GO" id="GO:0006508">
    <property type="term" value="P:proteolysis"/>
    <property type="evidence" value="ECO:0007669"/>
    <property type="project" value="UniProtKB-KW"/>
</dbReference>
<dbReference type="InterPro" id="IPR003769">
    <property type="entry name" value="ClpS_core"/>
</dbReference>
<comment type="caution">
    <text evidence="2">The sequence shown here is derived from an EMBL/GenBank/DDBJ whole genome shotgun (WGS) entry which is preliminary data.</text>
</comment>
<dbReference type="GO" id="GO:0008233">
    <property type="term" value="F:peptidase activity"/>
    <property type="evidence" value="ECO:0007669"/>
    <property type="project" value="UniProtKB-KW"/>
</dbReference>
<proteinExistence type="predicted"/>
<organism evidence="2 3">
    <name type="scientific">Rubrivirga marina</name>
    <dbReference type="NCBI Taxonomy" id="1196024"/>
    <lineage>
        <taxon>Bacteria</taxon>
        <taxon>Pseudomonadati</taxon>
        <taxon>Rhodothermota</taxon>
        <taxon>Rhodothermia</taxon>
        <taxon>Rhodothermales</taxon>
        <taxon>Rubricoccaceae</taxon>
        <taxon>Rubrivirga</taxon>
    </lineage>
</organism>
<evidence type="ECO:0000313" key="2">
    <source>
        <dbReference type="EMBL" id="PAP77048.1"/>
    </source>
</evidence>
<keyword evidence="3" id="KW-1185">Reference proteome</keyword>
<name>A0A271J1C1_9BACT</name>
<accession>A0A271J1C1</accession>
<evidence type="ECO:0000259" key="1">
    <source>
        <dbReference type="Pfam" id="PF02617"/>
    </source>
</evidence>
<dbReference type="Gene3D" id="3.30.1390.10">
    <property type="match status" value="1"/>
</dbReference>
<sequence length="103" mass="11578">MYPADPLAAEPATPGVAPVVEEETDVAVETPWRVILYDDDIHTFEEVILQLMKAIGCTAEQGERHAWTVHTRGKDCVYQGDFFDCFRVQGVLREIQLVTEIEG</sequence>
<dbReference type="OrthoDB" id="598046at2"/>
<dbReference type="AlphaFoldDB" id="A0A271J1C1"/>
<dbReference type="RefSeq" id="WP_095510715.1">
    <property type="nucleotide sequence ID" value="NZ_MQWD01000001.1"/>
</dbReference>
<dbReference type="Pfam" id="PF02617">
    <property type="entry name" value="ClpS"/>
    <property type="match status" value="1"/>
</dbReference>
<gene>
    <name evidence="2" type="ORF">BSZ37_11705</name>
</gene>
<keyword evidence="2" id="KW-0378">Hydrolase</keyword>
<dbReference type="Proteomes" id="UP000216339">
    <property type="component" value="Unassembled WGS sequence"/>
</dbReference>
<dbReference type="GO" id="GO:0030163">
    <property type="term" value="P:protein catabolic process"/>
    <property type="evidence" value="ECO:0007669"/>
    <property type="project" value="InterPro"/>
</dbReference>
<keyword evidence="2" id="KW-0645">Protease</keyword>
<dbReference type="EMBL" id="MQWD01000001">
    <property type="protein sequence ID" value="PAP77048.1"/>
    <property type="molecule type" value="Genomic_DNA"/>
</dbReference>
<evidence type="ECO:0000313" key="3">
    <source>
        <dbReference type="Proteomes" id="UP000216339"/>
    </source>
</evidence>
<dbReference type="InterPro" id="IPR014719">
    <property type="entry name" value="Ribosomal_bL12_C/ClpS-like"/>
</dbReference>